<keyword evidence="2" id="KW-1185">Reference proteome</keyword>
<protein>
    <submittedName>
        <fullName evidence="1">Uncharacterized protein</fullName>
    </submittedName>
</protein>
<reference evidence="1 2" key="1">
    <citation type="submission" date="2018-05" db="EMBL/GenBank/DDBJ databases">
        <title>Salinimonas sp. HMF8227 Genome sequencing and assembly.</title>
        <authorList>
            <person name="Kang H."/>
            <person name="Kang J."/>
            <person name="Cha I."/>
            <person name="Kim H."/>
            <person name="Joh K."/>
        </authorList>
    </citation>
    <scope>NUCLEOTIDE SEQUENCE [LARGE SCALE GENOMIC DNA]</scope>
    <source>
        <strain evidence="1 2">HMF8227</strain>
    </source>
</reference>
<proteinExistence type="predicted"/>
<dbReference type="KEGG" id="salh:HMF8227_00650"/>
<organism evidence="1 2">
    <name type="scientific">Saliniradius amylolyticus</name>
    <dbReference type="NCBI Taxonomy" id="2183582"/>
    <lineage>
        <taxon>Bacteria</taxon>
        <taxon>Pseudomonadati</taxon>
        <taxon>Pseudomonadota</taxon>
        <taxon>Gammaproteobacteria</taxon>
        <taxon>Alteromonadales</taxon>
        <taxon>Alteromonadaceae</taxon>
        <taxon>Saliniradius</taxon>
    </lineage>
</organism>
<dbReference type="AlphaFoldDB" id="A0A2S2E0J7"/>
<dbReference type="EMBL" id="CP029347">
    <property type="protein sequence ID" value="AWL11146.1"/>
    <property type="molecule type" value="Genomic_DNA"/>
</dbReference>
<sequence length="45" mass="5400">MIEQEHQRVFDETVSERRARNRKLAEIKATSPDKYFDIPAIERKP</sequence>
<dbReference type="Proteomes" id="UP000245728">
    <property type="component" value="Chromosome"/>
</dbReference>
<evidence type="ECO:0000313" key="2">
    <source>
        <dbReference type="Proteomes" id="UP000245728"/>
    </source>
</evidence>
<gene>
    <name evidence="1" type="ORF">HMF8227_00650</name>
</gene>
<evidence type="ECO:0000313" key="1">
    <source>
        <dbReference type="EMBL" id="AWL11146.1"/>
    </source>
</evidence>
<name>A0A2S2E0J7_9ALTE</name>
<accession>A0A2S2E0J7</accession>